<evidence type="ECO:0000313" key="2">
    <source>
        <dbReference type="Proteomes" id="UP000471648"/>
    </source>
</evidence>
<organism evidence="1 2">
    <name type="scientific">Streptomyces microflavus</name>
    <name type="common">Streptomyces lipmanii</name>
    <dbReference type="NCBI Taxonomy" id="1919"/>
    <lineage>
        <taxon>Bacteria</taxon>
        <taxon>Bacillati</taxon>
        <taxon>Actinomycetota</taxon>
        <taxon>Actinomycetes</taxon>
        <taxon>Kitasatosporales</taxon>
        <taxon>Streptomycetaceae</taxon>
        <taxon>Streptomyces</taxon>
    </lineage>
</organism>
<reference evidence="1 2" key="1">
    <citation type="submission" date="2020-01" db="EMBL/GenBank/DDBJ databases">
        <title>Insect and environment-associated Actinomycetes.</title>
        <authorList>
            <person name="Currrie C."/>
            <person name="Chevrette M."/>
            <person name="Carlson C."/>
            <person name="Stubbendieck R."/>
            <person name="Wendt-Pienkowski E."/>
        </authorList>
    </citation>
    <scope>NUCLEOTIDE SEQUENCE [LARGE SCALE GENOMIC DNA]</scope>
    <source>
        <strain evidence="1 2">SID14438</strain>
    </source>
</reference>
<proteinExistence type="predicted"/>
<dbReference type="EMBL" id="JAAGME010001046">
    <property type="protein sequence ID" value="NEB70269.1"/>
    <property type="molecule type" value="Genomic_DNA"/>
</dbReference>
<name>A0A6N9VGV6_STRMI</name>
<protein>
    <submittedName>
        <fullName evidence="1">Uncharacterized protein</fullName>
    </submittedName>
</protein>
<dbReference type="AlphaFoldDB" id="A0A6N9VGV6"/>
<accession>A0A6N9VGV6</accession>
<dbReference type="RefSeq" id="WP_164358158.1">
    <property type="nucleotide sequence ID" value="NZ_JAAGME010001046.1"/>
</dbReference>
<evidence type="ECO:0000313" key="1">
    <source>
        <dbReference type="EMBL" id="NEB70269.1"/>
    </source>
</evidence>
<sequence length="138" mass="16056">MRRTDRFLISRKPFAVNLGSLRGERTDTPQGRNPYCFDGRINAVWFRRRHGVTVACIGDLWDLQHPEPADARQFLEQHKDGRYGGDCHGRWDGDSYWGNVTLEEQQRHLAILQPMLANYPAIPEGYDGWWTFHTEGAR</sequence>
<gene>
    <name evidence="1" type="ORF">G3I39_24910</name>
</gene>
<comment type="caution">
    <text evidence="1">The sequence shown here is derived from an EMBL/GenBank/DDBJ whole genome shotgun (WGS) entry which is preliminary data.</text>
</comment>
<dbReference type="Proteomes" id="UP000471648">
    <property type="component" value="Unassembled WGS sequence"/>
</dbReference>